<dbReference type="AlphaFoldDB" id="A0A016SX49"/>
<evidence type="ECO:0000256" key="1">
    <source>
        <dbReference type="SAM" id="MobiDB-lite"/>
    </source>
</evidence>
<keyword evidence="3" id="KW-1185">Reference proteome</keyword>
<reference evidence="3" key="1">
    <citation type="journal article" date="2015" name="Nat. Genet.">
        <title>The genome and transcriptome of the zoonotic hookworm Ancylostoma ceylanicum identify infection-specific gene families.</title>
        <authorList>
            <person name="Schwarz E.M."/>
            <person name="Hu Y."/>
            <person name="Antoshechkin I."/>
            <person name="Miller M.M."/>
            <person name="Sternberg P.W."/>
            <person name="Aroian R.V."/>
        </authorList>
    </citation>
    <scope>NUCLEOTIDE SEQUENCE</scope>
    <source>
        <strain evidence="3">HY135</strain>
    </source>
</reference>
<organism evidence="2 3">
    <name type="scientific">Ancylostoma ceylanicum</name>
    <dbReference type="NCBI Taxonomy" id="53326"/>
    <lineage>
        <taxon>Eukaryota</taxon>
        <taxon>Metazoa</taxon>
        <taxon>Ecdysozoa</taxon>
        <taxon>Nematoda</taxon>
        <taxon>Chromadorea</taxon>
        <taxon>Rhabditida</taxon>
        <taxon>Rhabditina</taxon>
        <taxon>Rhabditomorpha</taxon>
        <taxon>Strongyloidea</taxon>
        <taxon>Ancylostomatidae</taxon>
        <taxon>Ancylostomatinae</taxon>
        <taxon>Ancylostoma</taxon>
    </lineage>
</organism>
<accession>A0A016SX49</accession>
<sequence length="90" mass="10239">MKRLSLRSHRRWDQLFPGSKMETAGTFKTLALPCPRELRCGVQHKAPSVTTTTQQNQQLSTSPLLMQPERKKKRNRDEATSAIPACFNSL</sequence>
<comment type="caution">
    <text evidence="2">The sequence shown here is derived from an EMBL/GenBank/DDBJ whole genome shotgun (WGS) entry which is preliminary data.</text>
</comment>
<dbReference type="Proteomes" id="UP000024635">
    <property type="component" value="Unassembled WGS sequence"/>
</dbReference>
<proteinExistence type="predicted"/>
<name>A0A016SX49_9BILA</name>
<dbReference type="EMBL" id="JARK01001501">
    <property type="protein sequence ID" value="EYB94956.1"/>
    <property type="molecule type" value="Genomic_DNA"/>
</dbReference>
<feature type="region of interest" description="Disordered" evidence="1">
    <location>
        <begin position="45"/>
        <end position="90"/>
    </location>
</feature>
<evidence type="ECO:0000313" key="2">
    <source>
        <dbReference type="EMBL" id="EYB94956.1"/>
    </source>
</evidence>
<gene>
    <name evidence="2" type="primary">Acey_s0165.g30</name>
    <name evidence="2" type="ORF">Y032_0165g30</name>
</gene>
<evidence type="ECO:0000313" key="3">
    <source>
        <dbReference type="Proteomes" id="UP000024635"/>
    </source>
</evidence>
<protein>
    <submittedName>
        <fullName evidence="2">Uncharacterized protein</fullName>
    </submittedName>
</protein>